<proteinExistence type="predicted"/>
<dbReference type="InParanoid" id="Q9UAY5"/>
<dbReference type="CTD" id="189165"/>
<dbReference type="HOGENOM" id="CLU_068326_0_0_1"/>
<feature type="compositionally biased region" description="Basic and acidic residues" evidence="1">
    <location>
        <begin position="57"/>
        <end position="91"/>
    </location>
</feature>
<dbReference type="PhylomeDB" id="Q9UAY5"/>
<dbReference type="InterPro" id="IPR008569">
    <property type="entry name" value="DUF851"/>
</dbReference>
<dbReference type="eggNOG" id="ENOG502SVY6">
    <property type="taxonomic scope" value="Eukaryota"/>
</dbReference>
<dbReference type="AGR" id="WB:WBGene00021010"/>
<dbReference type="KEGG" id="cel:CELE_W03G1.2"/>
<dbReference type="WormBase" id="W03G1.2">
    <property type="protein sequence ID" value="CE17280"/>
    <property type="gene ID" value="WBGene00021010"/>
</dbReference>
<feature type="region of interest" description="Disordered" evidence="1">
    <location>
        <begin position="1"/>
        <end position="108"/>
    </location>
</feature>
<dbReference type="OMA" id="HEIPNAN"/>
<dbReference type="SMR" id="Q9UAY5"/>
<dbReference type="OrthoDB" id="5867859at2759"/>
<dbReference type="EMBL" id="BX284604">
    <property type="protein sequence ID" value="CCD69082.1"/>
    <property type="molecule type" value="Genomic_DNA"/>
</dbReference>
<accession>Q9UAY5</accession>
<dbReference type="UCSC" id="W03G1.2">
    <property type="organism name" value="c. elegans"/>
</dbReference>
<dbReference type="GeneID" id="189165"/>
<name>Q9UAY5_CAEEL</name>
<organism evidence="2 3">
    <name type="scientific">Caenorhabditis elegans</name>
    <dbReference type="NCBI Taxonomy" id="6239"/>
    <lineage>
        <taxon>Eukaryota</taxon>
        <taxon>Metazoa</taxon>
        <taxon>Ecdysozoa</taxon>
        <taxon>Nematoda</taxon>
        <taxon>Chromadorea</taxon>
        <taxon>Rhabditida</taxon>
        <taxon>Rhabditina</taxon>
        <taxon>Rhabditomorpha</taxon>
        <taxon>Rhabditoidea</taxon>
        <taxon>Rhabditidae</taxon>
        <taxon>Peloderinae</taxon>
        <taxon>Caenorhabditis</taxon>
    </lineage>
</organism>
<evidence type="ECO:0000313" key="3">
    <source>
        <dbReference type="Proteomes" id="UP000001940"/>
    </source>
</evidence>
<gene>
    <name evidence="2" type="ORF">CELE_W03G1.2</name>
    <name evidence="2 4" type="ORF">W03G1.2</name>
</gene>
<evidence type="ECO:0000256" key="1">
    <source>
        <dbReference type="SAM" id="MobiDB-lite"/>
    </source>
</evidence>
<dbReference type="RefSeq" id="NP_499941.1">
    <property type="nucleotide sequence ID" value="NM_067540.3"/>
</dbReference>
<reference evidence="2 3" key="1">
    <citation type="journal article" date="1998" name="Science">
        <title>Genome sequence of the nematode C. elegans: a platform for investigating biology.</title>
        <authorList>
            <consortium name="The C. elegans sequencing consortium"/>
            <person name="Sulson J.E."/>
            <person name="Waterston R."/>
        </authorList>
    </citation>
    <scope>NUCLEOTIDE SEQUENCE [LARGE SCALE GENOMIC DNA]</scope>
    <source>
        <strain evidence="2 3">Bristol N2</strain>
    </source>
</reference>
<dbReference type="Bgee" id="WBGene00021010">
    <property type="expression patterns" value="Expressed in adult organism and 1 other cell type or tissue"/>
</dbReference>
<keyword evidence="3" id="KW-1185">Reference proteome</keyword>
<sequence>MKKLSKKSSRRKVKNINEKKKKSKARSHKKQQLQKSKQHGKNKKTKTKSTSGSLSVDKSKESEKMLIARKNDSRTVNYKEKAPEAVKDHEIPNANRIPGTTRLNEPKNIEVTNHEVDDKTTERVYKKLREKKKSAAKPKPIDAKSKLLMDRVPKKPYRLKNKPDGMMLCDEPSTFYRTNTSKKKLKTSLLPVEDSYDHVRKLEDIKKEPEQDVYKGQDVPTWAVKIEPTDDDMKETDEAITVSTDHLEMYRNKKLSLKSIPPTKLVLNELQPLVELKKRDEVHFETGLVFSNTIRSLLLVHESARALSDGKVDDEYSDKKVQFDTQEPEATYIYSRINPIESAKAARSGK</sequence>
<dbReference type="PaxDb" id="6239-W03G1.2"/>
<evidence type="ECO:0000313" key="2">
    <source>
        <dbReference type="EMBL" id="CCD69082.1"/>
    </source>
</evidence>
<dbReference type="STRING" id="6239.W03G1.2.1"/>
<feature type="region of interest" description="Disordered" evidence="1">
    <location>
        <begin position="129"/>
        <end position="168"/>
    </location>
</feature>
<dbReference type="PIR" id="T34002">
    <property type="entry name" value="T34002"/>
</dbReference>
<feature type="compositionally biased region" description="Basic and acidic residues" evidence="1">
    <location>
        <begin position="139"/>
        <end position="153"/>
    </location>
</feature>
<protein>
    <submittedName>
        <fullName evidence="2">Ribosomal RNA-processing protein 8</fullName>
    </submittedName>
</protein>
<evidence type="ECO:0000313" key="4">
    <source>
        <dbReference type="WormBase" id="W03G1.2"/>
    </source>
</evidence>
<dbReference type="Proteomes" id="UP000001940">
    <property type="component" value="Chromosome IV"/>
</dbReference>
<dbReference type="FunCoup" id="Q9UAY5">
    <property type="interactions" value="1"/>
</dbReference>
<dbReference type="Pfam" id="PF05867">
    <property type="entry name" value="DUF851"/>
    <property type="match status" value="1"/>
</dbReference>
<feature type="compositionally biased region" description="Basic residues" evidence="1">
    <location>
        <begin position="1"/>
        <end position="47"/>
    </location>
</feature>
<dbReference type="AlphaFoldDB" id="Q9UAY5"/>